<dbReference type="EMBL" id="BJVA01000008">
    <property type="protein sequence ID" value="GEK96393.1"/>
    <property type="molecule type" value="Genomic_DNA"/>
</dbReference>
<keyword evidence="2" id="KW-1185">Reference proteome</keyword>
<dbReference type="AlphaFoldDB" id="A0A511B9Q8"/>
<evidence type="ECO:0000313" key="1">
    <source>
        <dbReference type="EMBL" id="GEK96393.1"/>
    </source>
</evidence>
<evidence type="ECO:0000313" key="2">
    <source>
        <dbReference type="Proteomes" id="UP000321079"/>
    </source>
</evidence>
<dbReference type="GO" id="GO:0033897">
    <property type="term" value="F:ribonuclease T2 activity"/>
    <property type="evidence" value="ECO:0007669"/>
    <property type="project" value="InterPro"/>
</dbReference>
<proteinExistence type="predicted"/>
<organism evidence="1 2">
    <name type="scientific">Gluconobacter kanchanaburiensis NBRC 103587</name>
    <dbReference type="NCBI Taxonomy" id="1307948"/>
    <lineage>
        <taxon>Bacteria</taxon>
        <taxon>Pseudomonadati</taxon>
        <taxon>Pseudomonadota</taxon>
        <taxon>Alphaproteobacteria</taxon>
        <taxon>Acetobacterales</taxon>
        <taxon>Acetobacteraceae</taxon>
        <taxon>Gluconobacter</taxon>
    </lineage>
</organism>
<protein>
    <submittedName>
        <fullName evidence="1">Uncharacterized protein</fullName>
    </submittedName>
</protein>
<sequence>MSLTGCAGTGPLKPVHGRQFSAYTLEVGWTPSLKRTGSTSSTETLSPPARTLYLWAFRGSIPKDLQKAGLSADDWRERGCRAYGPVHFPPVALSPTLQQAMLDLTPGETVRGLSWDYQIRAACLGFPQESFFQEARQTYAAFSNSAAGTFLRDQAGRMVHRDALLHELAASLGTTETNAIRLRCATDAETRESLLDRIYIGIRARRLARFPAPSSLADEAPASDACPETFLIPEPARIYQR</sequence>
<reference evidence="1 2" key="1">
    <citation type="submission" date="2019-07" db="EMBL/GenBank/DDBJ databases">
        <title>Whole genome shotgun sequence of Gluconobacter kanchanaburiensis NBRC 103587.</title>
        <authorList>
            <person name="Hosoyama A."/>
            <person name="Uohara A."/>
            <person name="Ohji S."/>
            <person name="Ichikawa N."/>
        </authorList>
    </citation>
    <scope>NUCLEOTIDE SEQUENCE [LARGE SCALE GENOMIC DNA]</scope>
    <source>
        <strain evidence="1 2">NBRC 103587</strain>
    </source>
</reference>
<gene>
    <name evidence="1" type="ORF">GKA01_15900</name>
</gene>
<accession>A0A511B9Q8</accession>
<name>A0A511B9Q8_9PROT</name>
<dbReference type="InterPro" id="IPR036430">
    <property type="entry name" value="RNase_T2-like_sf"/>
</dbReference>
<dbReference type="Proteomes" id="UP000321079">
    <property type="component" value="Unassembled WGS sequence"/>
</dbReference>
<comment type="caution">
    <text evidence="1">The sequence shown here is derived from an EMBL/GenBank/DDBJ whole genome shotgun (WGS) entry which is preliminary data.</text>
</comment>
<dbReference type="GO" id="GO:0003723">
    <property type="term" value="F:RNA binding"/>
    <property type="evidence" value="ECO:0007669"/>
    <property type="project" value="InterPro"/>
</dbReference>
<dbReference type="Gene3D" id="3.90.730.10">
    <property type="entry name" value="Ribonuclease T2-like"/>
    <property type="match status" value="1"/>
</dbReference>